<evidence type="ECO:0000256" key="1">
    <source>
        <dbReference type="SAM" id="Phobius"/>
    </source>
</evidence>
<gene>
    <name evidence="2" type="ORF">PDIGIT_LOCUS4857</name>
</gene>
<dbReference type="AlphaFoldDB" id="A0A9W4UA14"/>
<dbReference type="EMBL" id="CAOQHR010000003">
    <property type="protein sequence ID" value="CAI6331828.1"/>
    <property type="molecule type" value="Genomic_DNA"/>
</dbReference>
<organism evidence="2 3">
    <name type="scientific">Periconia digitata</name>
    <dbReference type="NCBI Taxonomy" id="1303443"/>
    <lineage>
        <taxon>Eukaryota</taxon>
        <taxon>Fungi</taxon>
        <taxon>Dikarya</taxon>
        <taxon>Ascomycota</taxon>
        <taxon>Pezizomycotina</taxon>
        <taxon>Dothideomycetes</taxon>
        <taxon>Pleosporomycetidae</taxon>
        <taxon>Pleosporales</taxon>
        <taxon>Massarineae</taxon>
        <taxon>Periconiaceae</taxon>
        <taxon>Periconia</taxon>
    </lineage>
</organism>
<sequence>MGGGNAELTQEMQDTDMHMNALSVCCTVMELAAYSVVILQKPPRFLTMFIAPTMAAPRRNCWDTVKQSFIDAIDDPHQCFWEPNRWTLTMAFLIWIGGLLTTLVLMGSGLSSTYTKACVWGDQFSVDPLSVSAWSTTGFFKITSYFGVMSFAQAKTVDIIWDVIIGRGGQAVLAICSWRAFALHLTASIAIAPVTYSTYEAIFIDTNPSIFLVCRFLSGICKQKSLASRMAMSFIILSMVFIIAFPTLASAMTGYTTHFTAYVHDYSNNSIPFHKFEALVYTIHDGDRIGKTTDFRVTSPTNLLDPVRYYSMQALNHYTLDNRLFRDTHRYAFKYYYNDPIRPQSSTFEGFDLSPPLLNITIEVDEFGGFPLHENISTQIRTWIYDDKHYSQEQILERGSCQPTKDVFAWGFSFIQLNILLILLLIWSLGTLALYMHGRYSMFMGRQYSVDGRYKAIITLADAMRRQLGPSYSQTEKDIARAVRAVDGGSISHRSIFYCISVPEKVWSWLRGEKCDGFTAINGPKTSDYRKVADYICV</sequence>
<comment type="caution">
    <text evidence="2">The sequence shown here is derived from an EMBL/GenBank/DDBJ whole genome shotgun (WGS) entry which is preliminary data.</text>
</comment>
<accession>A0A9W4UA14</accession>
<dbReference type="OrthoDB" id="3903561at2759"/>
<dbReference type="Proteomes" id="UP001152607">
    <property type="component" value="Unassembled WGS sequence"/>
</dbReference>
<feature type="transmembrane region" description="Helical" evidence="1">
    <location>
        <begin position="407"/>
        <end position="436"/>
    </location>
</feature>
<name>A0A9W4UA14_9PLEO</name>
<feature type="transmembrane region" description="Helical" evidence="1">
    <location>
        <begin position="21"/>
        <end position="39"/>
    </location>
</feature>
<reference evidence="2" key="1">
    <citation type="submission" date="2023-01" db="EMBL/GenBank/DDBJ databases">
        <authorList>
            <person name="Van Ghelder C."/>
            <person name="Rancurel C."/>
        </authorList>
    </citation>
    <scope>NUCLEOTIDE SEQUENCE</scope>
    <source>
        <strain evidence="2">CNCM I-4278</strain>
    </source>
</reference>
<keyword evidence="3" id="KW-1185">Reference proteome</keyword>
<feature type="transmembrane region" description="Helical" evidence="1">
    <location>
        <begin position="230"/>
        <end position="249"/>
    </location>
</feature>
<evidence type="ECO:0000313" key="3">
    <source>
        <dbReference type="Proteomes" id="UP001152607"/>
    </source>
</evidence>
<keyword evidence="1" id="KW-1133">Transmembrane helix</keyword>
<protein>
    <submittedName>
        <fullName evidence="2">Uncharacterized protein</fullName>
    </submittedName>
</protein>
<keyword evidence="1" id="KW-0812">Transmembrane</keyword>
<proteinExistence type="predicted"/>
<keyword evidence="1" id="KW-0472">Membrane</keyword>
<evidence type="ECO:0000313" key="2">
    <source>
        <dbReference type="EMBL" id="CAI6331828.1"/>
    </source>
</evidence>
<feature type="transmembrane region" description="Helical" evidence="1">
    <location>
        <begin position="86"/>
        <end position="106"/>
    </location>
</feature>